<keyword evidence="1" id="KW-0614">Plasmid</keyword>
<dbReference type="Proteomes" id="UP000075229">
    <property type="component" value="Plasmid Unnamed"/>
</dbReference>
<gene>
    <name evidence="1" type="ORF">A0V01_05455</name>
</gene>
<evidence type="ECO:0000313" key="2">
    <source>
        <dbReference type="Proteomes" id="UP000075229"/>
    </source>
</evidence>
<dbReference type="EMBL" id="CP014811">
    <property type="protein sequence ID" value="AMR76057.1"/>
    <property type="molecule type" value="Genomic_DNA"/>
</dbReference>
<reference evidence="1 2" key="1">
    <citation type="submission" date="2016-03" db="EMBL/GenBank/DDBJ databases">
        <title>Borrelia hermsii Genome sequencing and assembly.</title>
        <authorList>
            <person name="Bontemps-Gallo S."/>
            <person name="Stewart S."/>
        </authorList>
    </citation>
    <scope>NUCLEOTIDE SEQUENCE [LARGE SCALE GENOMIC DNA]</scope>
    <source>
        <strain evidence="1 2">DAH-2E7</strain>
        <plasmid evidence="2">lp28-4 sequence</plasmid>
    </source>
</reference>
<accession>A0AAN0X6U7</accession>
<protein>
    <submittedName>
        <fullName evidence="1">Uncharacterized protein</fullName>
    </submittedName>
</protein>
<name>A0AAN0X6U7_BORHE</name>
<organism evidence="1 2">
    <name type="scientific">Borrelia hermsii</name>
    <dbReference type="NCBI Taxonomy" id="140"/>
    <lineage>
        <taxon>Bacteria</taxon>
        <taxon>Pseudomonadati</taxon>
        <taxon>Spirochaetota</taxon>
        <taxon>Spirochaetia</taxon>
        <taxon>Spirochaetales</taxon>
        <taxon>Borreliaceae</taxon>
        <taxon>Borrelia</taxon>
    </lineage>
</organism>
<evidence type="ECO:0000313" key="1">
    <source>
        <dbReference type="EMBL" id="AMR76057.1"/>
    </source>
</evidence>
<dbReference type="AlphaFoldDB" id="A0AAN0X6U7"/>
<proteinExistence type="predicted"/>
<sequence length="93" mass="11000">MSSLAKKKKFKSQDTKDQIKSTLKNLLSLNKNKTSPDIKKIFVLQVESQIRKMFKRYNRILKVYWTIDTKNINYKQSDEAARYSASNILQHCK</sequence>
<geneLocation type="plasmid" evidence="2">
    <name>lp28-4 sequence</name>
</geneLocation>